<dbReference type="Gene3D" id="1.10.579.10">
    <property type="entry name" value="DNA Cyclobutane Dipyrimidine Photolyase, subunit A, domain 3"/>
    <property type="match status" value="1"/>
</dbReference>
<dbReference type="PANTHER" id="PTHR10211:SF0">
    <property type="entry name" value="DEOXYRIBODIPYRIMIDINE PHOTO-LYASE"/>
    <property type="match status" value="1"/>
</dbReference>
<dbReference type="InterPro" id="IPR008148">
    <property type="entry name" value="DNA_photolyase_2"/>
</dbReference>
<dbReference type="AlphaFoldDB" id="A0A2C8F9C9"/>
<dbReference type="FunFam" id="3.40.50.620:FF:000110">
    <property type="entry name" value="Deoxyribodipyrimidine photolyase"/>
    <property type="match status" value="1"/>
</dbReference>
<dbReference type="PROSITE" id="PS51645">
    <property type="entry name" value="PHR_CRY_ALPHA_BETA"/>
    <property type="match status" value="1"/>
</dbReference>
<dbReference type="InterPro" id="IPR036155">
    <property type="entry name" value="Crypto/Photolyase_N_sf"/>
</dbReference>
<evidence type="ECO:0000259" key="14">
    <source>
        <dbReference type="PROSITE" id="PS51645"/>
    </source>
</evidence>
<keyword evidence="11 15" id="KW-0456">Lyase</keyword>
<evidence type="ECO:0000256" key="7">
    <source>
        <dbReference type="ARBA" id="ARBA00022763"/>
    </source>
</evidence>
<comment type="cofactor">
    <cofactor evidence="1">
        <name>(6R)-5,10-methylene-5,6,7,8-tetrahydrofolate</name>
        <dbReference type="ChEBI" id="CHEBI:15636"/>
    </cofactor>
</comment>
<dbReference type="Gene3D" id="3.40.50.620">
    <property type="entry name" value="HUPs"/>
    <property type="match status" value="1"/>
</dbReference>
<protein>
    <recommendedName>
        <fullName evidence="5">Deoxyribodipyrimidine photo-lyase</fullName>
        <ecNumber evidence="4">4.1.99.3</ecNumber>
    </recommendedName>
    <alternativeName>
        <fullName evidence="12">DNA photolyase</fullName>
    </alternativeName>
</protein>
<evidence type="ECO:0000256" key="5">
    <source>
        <dbReference type="ARBA" id="ARBA00014046"/>
    </source>
</evidence>
<sequence>MRPINTQRTYFLNQKEQRPGPVIYWMSREQRVQDNWSLLHARELAGNAPLVVGFCLVPTFLGATLRQYDFMLRGLEEVEQSLKKLGIGFHLRLGDPAKEMVSLVRELNAGCVVTDFDPLRIKQQWQQAVAKAIPVSMIEVDGHNVVPARVVSDKQEYAARTIRPKIHRNSEIFLEPFPKLTPPAQTMEATPIDWEKVRQSIKVDTSVAPVSITPGEKAAHKALKAFIRNDLQDYAERRNDPTAEATSGLSPYYHFGQLAPQRAALEVAATGKGEGQAAYLEELIIRRELSDNFCLYNPHYDSLKGAPDWALKTLDEHREDPRPYTYSYKQFEQAATHSRLWNAAQTQLLRSGTMHGYMRMFWAKKILEWSATPEEAYDTAITLNDSYQLDGRDPNGYVGVLWSLAGVHDRPWQTRPIYGSVRYMNENGCRRKFKVDVYCDRWLQGNLLA</sequence>
<keyword evidence="6" id="KW-0285">Flavoprotein</keyword>
<dbReference type="Proteomes" id="UP000219215">
    <property type="component" value="Chromosome DPRO"/>
</dbReference>
<evidence type="ECO:0000256" key="6">
    <source>
        <dbReference type="ARBA" id="ARBA00022630"/>
    </source>
</evidence>
<dbReference type="FunFam" id="1.10.579.10:FF:000002">
    <property type="entry name" value="Deoxyribodipyrimidine photolyase"/>
    <property type="match status" value="1"/>
</dbReference>
<evidence type="ECO:0000256" key="2">
    <source>
        <dbReference type="ARBA" id="ARBA00001974"/>
    </source>
</evidence>
<comment type="catalytic activity">
    <reaction evidence="13">
        <text>cyclobutadipyrimidine (in DNA) = 2 pyrimidine residues (in DNA).</text>
        <dbReference type="EC" id="4.1.99.3"/>
    </reaction>
</comment>
<evidence type="ECO:0000256" key="8">
    <source>
        <dbReference type="ARBA" id="ARBA00022827"/>
    </source>
</evidence>
<evidence type="ECO:0000313" key="15">
    <source>
        <dbReference type="EMBL" id="SOB59150.1"/>
    </source>
</evidence>
<evidence type="ECO:0000256" key="3">
    <source>
        <dbReference type="ARBA" id="ARBA00006409"/>
    </source>
</evidence>
<dbReference type="EC" id="4.1.99.3" evidence="4"/>
<dbReference type="GO" id="GO:0009650">
    <property type="term" value="P:UV protection"/>
    <property type="evidence" value="ECO:0007669"/>
    <property type="project" value="UniProtKB-ARBA"/>
</dbReference>
<organism evidence="15 16">
    <name type="scientific">Pseudodesulfovibrio profundus</name>
    <dbReference type="NCBI Taxonomy" id="57320"/>
    <lineage>
        <taxon>Bacteria</taxon>
        <taxon>Pseudomonadati</taxon>
        <taxon>Thermodesulfobacteriota</taxon>
        <taxon>Desulfovibrionia</taxon>
        <taxon>Desulfovibrionales</taxon>
        <taxon>Desulfovibrionaceae</taxon>
    </lineage>
</organism>
<feature type="domain" description="Photolyase/cryptochrome alpha/beta" evidence="14">
    <location>
        <begin position="20"/>
        <end position="148"/>
    </location>
</feature>
<dbReference type="EMBL" id="LT907975">
    <property type="protein sequence ID" value="SOB59150.1"/>
    <property type="molecule type" value="Genomic_DNA"/>
</dbReference>
<name>A0A2C8F9C9_9BACT</name>
<dbReference type="RefSeq" id="WP_097012062.1">
    <property type="nucleotide sequence ID" value="NZ_LT907975.1"/>
</dbReference>
<dbReference type="KEGG" id="pprf:DPRO_2244"/>
<dbReference type="InterPro" id="IPR052219">
    <property type="entry name" value="Photolyase_Class-2"/>
</dbReference>
<comment type="similarity">
    <text evidence="3">Belongs to the DNA photolyase class-2 family.</text>
</comment>
<dbReference type="InterPro" id="IPR006050">
    <property type="entry name" value="DNA_photolyase_N"/>
</dbReference>
<keyword evidence="9" id="KW-0238">DNA-binding</keyword>
<keyword evidence="8" id="KW-0274">FAD</keyword>
<evidence type="ECO:0000256" key="12">
    <source>
        <dbReference type="ARBA" id="ARBA00031671"/>
    </source>
</evidence>
<reference evidence="16" key="1">
    <citation type="submission" date="2017-09" db="EMBL/GenBank/DDBJ databases">
        <authorList>
            <person name="Regsiter A."/>
            <person name="William W."/>
        </authorList>
    </citation>
    <scope>NUCLEOTIDE SEQUENCE [LARGE SCALE GENOMIC DNA]</scope>
    <source>
        <strain evidence="16">500-1</strain>
    </source>
</reference>
<dbReference type="GO" id="GO:0000719">
    <property type="term" value="P:photoreactive repair"/>
    <property type="evidence" value="ECO:0007669"/>
    <property type="project" value="TreeGrafter"/>
</dbReference>
<dbReference type="InterPro" id="IPR036134">
    <property type="entry name" value="Crypto/Photolyase_FAD-like_sf"/>
</dbReference>
<dbReference type="SUPFAM" id="SSF52425">
    <property type="entry name" value="Cryptochrome/photolyase, N-terminal domain"/>
    <property type="match status" value="1"/>
</dbReference>
<evidence type="ECO:0000256" key="1">
    <source>
        <dbReference type="ARBA" id="ARBA00001932"/>
    </source>
</evidence>
<dbReference type="Gene3D" id="1.25.40.80">
    <property type="match status" value="1"/>
</dbReference>
<evidence type="ECO:0000313" key="16">
    <source>
        <dbReference type="Proteomes" id="UP000219215"/>
    </source>
</evidence>
<keyword evidence="7" id="KW-0227">DNA damage</keyword>
<dbReference type="SUPFAM" id="SSF48173">
    <property type="entry name" value="Cryptochrome/photolyase FAD-binding domain"/>
    <property type="match status" value="1"/>
</dbReference>
<gene>
    <name evidence="15" type="primary">PHR</name>
    <name evidence="15" type="ORF">DPRO_2244</name>
</gene>
<dbReference type="PANTHER" id="PTHR10211">
    <property type="entry name" value="DEOXYRIBODIPYRIMIDINE PHOTOLYASE"/>
    <property type="match status" value="1"/>
</dbReference>
<dbReference type="GO" id="GO:0003904">
    <property type="term" value="F:deoxyribodipyrimidine photo-lyase activity"/>
    <property type="evidence" value="ECO:0007669"/>
    <property type="project" value="UniProtKB-EC"/>
</dbReference>
<dbReference type="OrthoDB" id="9772484at2"/>
<dbReference type="InterPro" id="IPR014729">
    <property type="entry name" value="Rossmann-like_a/b/a_fold"/>
</dbReference>
<evidence type="ECO:0000256" key="11">
    <source>
        <dbReference type="ARBA" id="ARBA00023239"/>
    </source>
</evidence>
<comment type="cofactor">
    <cofactor evidence="2">
        <name>FAD</name>
        <dbReference type="ChEBI" id="CHEBI:57692"/>
    </cofactor>
</comment>
<dbReference type="GO" id="GO:0003677">
    <property type="term" value="F:DNA binding"/>
    <property type="evidence" value="ECO:0007669"/>
    <property type="project" value="UniProtKB-KW"/>
</dbReference>
<evidence type="ECO:0000256" key="10">
    <source>
        <dbReference type="ARBA" id="ARBA00023204"/>
    </source>
</evidence>
<keyword evidence="16" id="KW-1185">Reference proteome</keyword>
<dbReference type="Pfam" id="PF00875">
    <property type="entry name" value="DNA_photolyase"/>
    <property type="match status" value="1"/>
</dbReference>
<evidence type="ECO:0000256" key="9">
    <source>
        <dbReference type="ARBA" id="ARBA00023125"/>
    </source>
</evidence>
<dbReference type="NCBIfam" id="TIGR00591">
    <property type="entry name" value="phr2"/>
    <property type="match status" value="1"/>
</dbReference>
<evidence type="ECO:0000256" key="13">
    <source>
        <dbReference type="ARBA" id="ARBA00033999"/>
    </source>
</evidence>
<accession>A0A2C8F9C9</accession>
<keyword evidence="10" id="KW-0234">DNA repair</keyword>
<dbReference type="FunFam" id="1.25.40.80:FF:000004">
    <property type="entry name" value="Deoxyribodipyrimidine photolyase"/>
    <property type="match status" value="1"/>
</dbReference>
<evidence type="ECO:0000256" key="4">
    <source>
        <dbReference type="ARBA" id="ARBA00013149"/>
    </source>
</evidence>
<proteinExistence type="inferred from homology"/>